<organism evidence="2 3">
    <name type="scientific">Burkholderia lata (strain ATCC 17760 / DSM 23089 / LMG 22485 / NCIMB 9086 / R18194 / 383)</name>
    <dbReference type="NCBI Taxonomy" id="482957"/>
    <lineage>
        <taxon>Bacteria</taxon>
        <taxon>Pseudomonadati</taxon>
        <taxon>Pseudomonadota</taxon>
        <taxon>Betaproteobacteria</taxon>
        <taxon>Burkholderiales</taxon>
        <taxon>Burkholderiaceae</taxon>
        <taxon>Burkholderia</taxon>
        <taxon>Burkholderia cepacia complex</taxon>
    </lineage>
</organism>
<evidence type="ECO:0000256" key="1">
    <source>
        <dbReference type="SAM" id="SignalP"/>
    </source>
</evidence>
<accession>A0A6P2KJU5</accession>
<protein>
    <submittedName>
        <fullName evidence="2">Multidrug ABC transporter ATPase</fullName>
    </submittedName>
</protein>
<name>A0A6P2KJU5_BURL3</name>
<dbReference type="EMBL" id="CABVPU010000007">
    <property type="protein sequence ID" value="VWB55662.1"/>
    <property type="molecule type" value="Genomic_DNA"/>
</dbReference>
<gene>
    <name evidence="2" type="ORF">BLA15945_02606</name>
</gene>
<dbReference type="RefSeq" id="WP_174968760.1">
    <property type="nucleotide sequence ID" value="NZ_CABVPU010000007.1"/>
</dbReference>
<evidence type="ECO:0000313" key="2">
    <source>
        <dbReference type="EMBL" id="VWB55662.1"/>
    </source>
</evidence>
<evidence type="ECO:0000313" key="3">
    <source>
        <dbReference type="Proteomes" id="UP000494174"/>
    </source>
</evidence>
<reference evidence="2 3" key="1">
    <citation type="submission" date="2019-09" db="EMBL/GenBank/DDBJ databases">
        <authorList>
            <person name="Depoorter E."/>
        </authorList>
    </citation>
    <scope>NUCLEOTIDE SEQUENCE [LARGE SCALE GENOMIC DNA]</scope>
    <source>
        <strain evidence="2">R-15945</strain>
    </source>
</reference>
<sequence length="278" mass="29870">MTAKPSIARSLFLMAALLLNAQAARADSDTCGNRAAAIVRSAYPSAKPSNGNFTLDGLTIVTPAGDPDGETAHIVCRIWPDHPELMLAAVPFVKDATLGESEGRLDLLVLDKTGLTLRQRLRLNTGTAGGQLGLRSVRFDSARYPLAPRQNAVGLLVMRGRQVDPKNVSEDALWLYAFDGNQVSPVVDGLVVQADTTVMGEQCSDTSVGGKRTLAVVPSPRSGFADIVVTEKVLSRRMTKGKDGMCALRPTRSETSTHRLVYDGTRYDVPKALLRPLE</sequence>
<dbReference type="AlphaFoldDB" id="A0A6P2KJU5"/>
<dbReference type="Proteomes" id="UP000494174">
    <property type="component" value="Unassembled WGS sequence"/>
</dbReference>
<keyword evidence="1" id="KW-0732">Signal</keyword>
<feature type="signal peptide" evidence="1">
    <location>
        <begin position="1"/>
        <end position="26"/>
    </location>
</feature>
<proteinExistence type="predicted"/>
<feature type="chain" id="PRO_5026930775" evidence="1">
    <location>
        <begin position="27"/>
        <end position="278"/>
    </location>
</feature>